<dbReference type="Proteomes" id="UP000315995">
    <property type="component" value="Chromosome"/>
</dbReference>
<proteinExistence type="predicted"/>
<sequence>MNVWRDKWLRIFTASAVFWMALVLTPRAWVDDVQTQESAEVPVRLLDQPDDCLWCEPYHAVEPVNCTDEEQDKPVWLNPDELQQPQSAPCLDKKADEKPSA</sequence>
<gene>
    <name evidence="2" type="ORF">FIV42_29875</name>
</gene>
<accession>A0A4Y6Q2J5</accession>
<dbReference type="RefSeq" id="WP_141201245.1">
    <property type="nucleotide sequence ID" value="NZ_CP041186.1"/>
</dbReference>
<feature type="region of interest" description="Disordered" evidence="1">
    <location>
        <begin position="71"/>
        <end position="101"/>
    </location>
</feature>
<feature type="compositionally biased region" description="Basic and acidic residues" evidence="1">
    <location>
        <begin position="91"/>
        <end position="101"/>
    </location>
</feature>
<protein>
    <submittedName>
        <fullName evidence="2">Uncharacterized protein</fullName>
    </submittedName>
</protein>
<accession>A0A5B8YDT1</accession>
<evidence type="ECO:0000313" key="3">
    <source>
        <dbReference type="Proteomes" id="UP000315995"/>
    </source>
</evidence>
<reference evidence="2 3" key="1">
    <citation type="submission" date="2019-06" db="EMBL/GenBank/DDBJ databases">
        <title>Persicimonas caeni gen. nov., sp. nov., a predatory bacterium isolated from solar saltern.</title>
        <authorList>
            <person name="Wang S."/>
        </authorList>
    </citation>
    <scope>NUCLEOTIDE SEQUENCE [LARGE SCALE GENOMIC DNA]</scope>
    <source>
        <strain evidence="2 3">YN101</strain>
    </source>
</reference>
<dbReference type="EMBL" id="CP041186">
    <property type="protein sequence ID" value="QDG54804.1"/>
    <property type="molecule type" value="Genomic_DNA"/>
</dbReference>
<keyword evidence="3" id="KW-1185">Reference proteome</keyword>
<dbReference type="AlphaFoldDB" id="A0A4Y6Q2J5"/>
<organism evidence="2 3">
    <name type="scientific">Persicimonas caeni</name>
    <dbReference type="NCBI Taxonomy" id="2292766"/>
    <lineage>
        <taxon>Bacteria</taxon>
        <taxon>Deltaproteobacteria</taxon>
        <taxon>Bradymonadales</taxon>
        <taxon>Bradymonadaceae</taxon>
        <taxon>Persicimonas</taxon>
    </lineage>
</organism>
<name>A0A4Y6Q2J5_PERCE</name>
<evidence type="ECO:0000313" key="2">
    <source>
        <dbReference type="EMBL" id="QDG54804.1"/>
    </source>
</evidence>
<evidence type="ECO:0000256" key="1">
    <source>
        <dbReference type="SAM" id="MobiDB-lite"/>
    </source>
</evidence>